<organism evidence="4 5">
    <name type="scientific">Branchiostoma lanceolatum</name>
    <name type="common">Common lancelet</name>
    <name type="synonym">Amphioxus lanceolatum</name>
    <dbReference type="NCBI Taxonomy" id="7740"/>
    <lineage>
        <taxon>Eukaryota</taxon>
        <taxon>Metazoa</taxon>
        <taxon>Chordata</taxon>
        <taxon>Cephalochordata</taxon>
        <taxon>Leptocardii</taxon>
        <taxon>Amphioxiformes</taxon>
        <taxon>Branchiostomatidae</taxon>
        <taxon>Branchiostoma</taxon>
    </lineage>
</organism>
<dbReference type="InterPro" id="IPR050792">
    <property type="entry name" value="ADP-ribosylglycohydrolase"/>
</dbReference>
<dbReference type="Gene3D" id="1.10.4080.10">
    <property type="entry name" value="ADP-ribosylation/Crystallin J1"/>
    <property type="match status" value="1"/>
</dbReference>
<dbReference type="InterPro" id="IPR005502">
    <property type="entry name" value="Ribosyl_crysJ1"/>
</dbReference>
<evidence type="ECO:0000313" key="5">
    <source>
        <dbReference type="Proteomes" id="UP000838412"/>
    </source>
</evidence>
<comment type="cofactor">
    <cofactor evidence="2">
        <name>Mg(2+)</name>
        <dbReference type="ChEBI" id="CHEBI:18420"/>
    </cofactor>
    <text evidence="2">Binds 2 magnesium ions per subunit.</text>
</comment>
<evidence type="ECO:0000313" key="4">
    <source>
        <dbReference type="EMBL" id="CAH1264861.1"/>
    </source>
</evidence>
<dbReference type="EMBL" id="OV696690">
    <property type="protein sequence ID" value="CAH1264861.1"/>
    <property type="molecule type" value="Genomic_DNA"/>
</dbReference>
<gene>
    <name evidence="4" type="primary">Hypp3076</name>
    <name evidence="4" type="ORF">BLAG_LOCUS19060</name>
</gene>
<feature type="binding site" evidence="2">
    <location>
        <position position="82"/>
    </location>
    <ligand>
        <name>Mg(2+)</name>
        <dbReference type="ChEBI" id="CHEBI:18420"/>
        <label>1</label>
    </ligand>
</feature>
<sequence length="437" mass="48694">MGAVLSTDATTDSEVKTVAMSLEDRVYGTIYGNCIGDAIGLLTEFLSKEEAFQCYGSKKLEYSMKVKDGHRVRWNIGDWTDDSDQMILIILALIENRERKVTIATQQDFARRLRKWMQKGFPELGDWGGCGIGGTTLQVLTMDMFTTDPEQASRTVWERSGKMLAPNGGVMRTSILGVHQYQDLDAVIHNTEKLCRVTHADPRCIASCVAVTTAIAMMLQGKHRKEDGTVDAWGITSDSFEYAKKYLVADDGTEDSTAVQELQFHMEAEKLSYLKLDERRKIGYTYKTMGAGFWSLRQNDFRKALTELIMEGGDADTNGAVAGALLGCKLGVKGLPKSWRDKLCYKQWLDEQIIDKYLETFPLVQPTTASGNGAPLPNMKAQVHDNKENAESGERSEYEKGRKEEADSEKETKEESSKDSGTKVTDASKDVQMETAV</sequence>
<dbReference type="PANTHER" id="PTHR16222">
    <property type="entry name" value="ADP-RIBOSYLGLYCOHYDROLASE"/>
    <property type="match status" value="1"/>
</dbReference>
<protein>
    <submittedName>
        <fullName evidence="4">Hypp3076 protein</fullName>
    </submittedName>
</protein>
<comment type="similarity">
    <text evidence="1">Belongs to the ADP-ribosylglycohydrolase family.</text>
</comment>
<keyword evidence="5" id="KW-1185">Reference proteome</keyword>
<feature type="binding site" evidence="2">
    <location>
        <position position="316"/>
    </location>
    <ligand>
        <name>Mg(2+)</name>
        <dbReference type="ChEBI" id="CHEBI:18420"/>
        <label>1</label>
    </ligand>
</feature>
<feature type="binding site" evidence="2">
    <location>
        <position position="314"/>
    </location>
    <ligand>
        <name>Mg(2+)</name>
        <dbReference type="ChEBI" id="CHEBI:18420"/>
        <label>1</label>
    </ligand>
</feature>
<proteinExistence type="inferred from homology"/>
<accession>A0A8J9ZWG3</accession>
<dbReference type="Pfam" id="PF03747">
    <property type="entry name" value="ADP_ribosyl_GH"/>
    <property type="match status" value="1"/>
</dbReference>
<dbReference type="Proteomes" id="UP000838412">
    <property type="component" value="Chromosome 5"/>
</dbReference>
<keyword evidence="2" id="KW-0460">Magnesium</keyword>
<feature type="binding site" evidence="2">
    <location>
        <position position="80"/>
    </location>
    <ligand>
        <name>Mg(2+)</name>
        <dbReference type="ChEBI" id="CHEBI:18420"/>
        <label>1</label>
    </ligand>
</feature>
<dbReference type="OrthoDB" id="2021138at2759"/>
<dbReference type="GO" id="GO:0046872">
    <property type="term" value="F:metal ion binding"/>
    <property type="evidence" value="ECO:0007669"/>
    <property type="project" value="UniProtKB-KW"/>
</dbReference>
<dbReference type="PANTHER" id="PTHR16222:SF40">
    <property type="entry name" value="ADP-RIBOSYLGLYCOHYDROLASE"/>
    <property type="match status" value="1"/>
</dbReference>
<feature type="region of interest" description="Disordered" evidence="3">
    <location>
        <begin position="369"/>
        <end position="437"/>
    </location>
</feature>
<reference evidence="4" key="1">
    <citation type="submission" date="2022-01" db="EMBL/GenBank/DDBJ databases">
        <authorList>
            <person name="Braso-Vives M."/>
        </authorList>
    </citation>
    <scope>NUCLEOTIDE SEQUENCE</scope>
</reference>
<dbReference type="AlphaFoldDB" id="A0A8J9ZWG3"/>
<dbReference type="InterPro" id="IPR036705">
    <property type="entry name" value="Ribosyl_crysJ1_sf"/>
</dbReference>
<evidence type="ECO:0000256" key="1">
    <source>
        <dbReference type="ARBA" id="ARBA00010702"/>
    </source>
</evidence>
<feature type="binding site" evidence="2">
    <location>
        <position position="317"/>
    </location>
    <ligand>
        <name>Mg(2+)</name>
        <dbReference type="ChEBI" id="CHEBI:18420"/>
        <label>1</label>
    </ligand>
</feature>
<evidence type="ECO:0000256" key="2">
    <source>
        <dbReference type="PIRSR" id="PIRSR605502-1"/>
    </source>
</evidence>
<name>A0A8J9ZWG3_BRALA</name>
<feature type="binding site" evidence="2">
    <location>
        <position position="81"/>
    </location>
    <ligand>
        <name>Mg(2+)</name>
        <dbReference type="ChEBI" id="CHEBI:18420"/>
        <label>1</label>
    </ligand>
</feature>
<feature type="compositionally biased region" description="Basic and acidic residues" evidence="3">
    <location>
        <begin position="382"/>
        <end position="437"/>
    </location>
</feature>
<dbReference type="SUPFAM" id="SSF101478">
    <property type="entry name" value="ADP-ribosylglycohydrolase"/>
    <property type="match status" value="1"/>
</dbReference>
<keyword evidence="2" id="KW-0479">Metal-binding</keyword>
<evidence type="ECO:0000256" key="3">
    <source>
        <dbReference type="SAM" id="MobiDB-lite"/>
    </source>
</evidence>